<reference evidence="1 2" key="1">
    <citation type="journal article" date="2023" name="Nucleic Acids Res.">
        <title>The hologenome of Daphnia magna reveals possible DNA methylation and microbiome-mediated evolution of the host genome.</title>
        <authorList>
            <person name="Chaturvedi A."/>
            <person name="Li X."/>
            <person name="Dhandapani V."/>
            <person name="Marshall H."/>
            <person name="Kissane S."/>
            <person name="Cuenca-Cambronero M."/>
            <person name="Asole G."/>
            <person name="Calvet F."/>
            <person name="Ruiz-Romero M."/>
            <person name="Marangio P."/>
            <person name="Guigo R."/>
            <person name="Rago D."/>
            <person name="Mirbahai L."/>
            <person name="Eastwood N."/>
            <person name="Colbourne J.K."/>
            <person name="Zhou J."/>
            <person name="Mallon E."/>
            <person name="Orsini L."/>
        </authorList>
    </citation>
    <scope>NUCLEOTIDE SEQUENCE [LARGE SCALE GENOMIC DNA]</scope>
    <source>
        <strain evidence="1">LRV0_1</strain>
    </source>
</reference>
<dbReference type="Proteomes" id="UP001234178">
    <property type="component" value="Unassembled WGS sequence"/>
</dbReference>
<evidence type="ECO:0000313" key="2">
    <source>
        <dbReference type="Proteomes" id="UP001234178"/>
    </source>
</evidence>
<evidence type="ECO:0000313" key="1">
    <source>
        <dbReference type="EMBL" id="KAK4027376.1"/>
    </source>
</evidence>
<organism evidence="1 2">
    <name type="scientific">Daphnia magna</name>
    <dbReference type="NCBI Taxonomy" id="35525"/>
    <lineage>
        <taxon>Eukaryota</taxon>
        <taxon>Metazoa</taxon>
        <taxon>Ecdysozoa</taxon>
        <taxon>Arthropoda</taxon>
        <taxon>Crustacea</taxon>
        <taxon>Branchiopoda</taxon>
        <taxon>Diplostraca</taxon>
        <taxon>Cladocera</taxon>
        <taxon>Anomopoda</taxon>
        <taxon>Daphniidae</taxon>
        <taxon>Daphnia</taxon>
    </lineage>
</organism>
<name>A0ABR0AQI6_9CRUS</name>
<accession>A0ABR0AQI6</accession>
<keyword evidence="2" id="KW-1185">Reference proteome</keyword>
<sequence length="413" mass="46355">MTKQWLPANYKESIDIQSLLSSAPLHDGRKEMNTGTVQYGSGLLYGASKSVTIIAKLDPDVDTSNFNGDTMDEFFQSNSEYPTLQSFTKRDNIARFKFNNDADAKKAKQLMEADGKIKASVKSVSERKIEYPIAVFGTGVENLEIWNLEMKYYEEKVSRIKPLSKQKGHVKIYVTSKKCEEAVIQARRISVKNAAGGFKEHRVEKAKLDFEVTYCYKCKKLVHVTFNCQDKTAAETCGRCAESHKTQDCIHPDSKMKCVNCKGAHKSGDFQCPVHIKADGRKEMNTGTVQYGSGLPYGASKSVTIIAKLDPDVDTSNFNGDTMDEFFQSNSEYPTLQSFTKRDNIARFKFNNDADAKKAKQLMEADGKIKASVKSVSERKIEYPIAVFGTGVENLEVLKKDMEFRNEILRGKS</sequence>
<protein>
    <submittedName>
        <fullName evidence="1">Uncharacterized protein</fullName>
    </submittedName>
</protein>
<comment type="caution">
    <text evidence="1">The sequence shown here is derived from an EMBL/GenBank/DDBJ whole genome shotgun (WGS) entry which is preliminary data.</text>
</comment>
<proteinExistence type="predicted"/>
<dbReference type="EMBL" id="JAOYFB010000038">
    <property type="protein sequence ID" value="KAK4027376.1"/>
    <property type="molecule type" value="Genomic_DNA"/>
</dbReference>
<gene>
    <name evidence="1" type="ORF">OUZ56_016390</name>
</gene>